<feature type="region of interest" description="Disordered" evidence="1">
    <location>
        <begin position="36"/>
        <end position="76"/>
    </location>
</feature>
<gene>
    <name evidence="2" type="ORF">GWI33_012084</name>
</gene>
<feature type="compositionally biased region" description="Acidic residues" evidence="1">
    <location>
        <begin position="63"/>
        <end position="76"/>
    </location>
</feature>
<organism evidence="2 3">
    <name type="scientific">Rhynchophorus ferrugineus</name>
    <name type="common">Red palm weevil</name>
    <name type="synonym">Curculio ferrugineus</name>
    <dbReference type="NCBI Taxonomy" id="354439"/>
    <lineage>
        <taxon>Eukaryota</taxon>
        <taxon>Metazoa</taxon>
        <taxon>Ecdysozoa</taxon>
        <taxon>Arthropoda</taxon>
        <taxon>Hexapoda</taxon>
        <taxon>Insecta</taxon>
        <taxon>Pterygota</taxon>
        <taxon>Neoptera</taxon>
        <taxon>Endopterygota</taxon>
        <taxon>Coleoptera</taxon>
        <taxon>Polyphaga</taxon>
        <taxon>Cucujiformia</taxon>
        <taxon>Curculionidae</taxon>
        <taxon>Dryophthorinae</taxon>
        <taxon>Rhynchophorus</taxon>
    </lineage>
</organism>
<evidence type="ECO:0000256" key="1">
    <source>
        <dbReference type="SAM" id="MobiDB-lite"/>
    </source>
</evidence>
<evidence type="ECO:0000313" key="3">
    <source>
        <dbReference type="Proteomes" id="UP000625711"/>
    </source>
</evidence>
<proteinExistence type="predicted"/>
<keyword evidence="3" id="KW-1185">Reference proteome</keyword>
<evidence type="ECO:0000313" key="2">
    <source>
        <dbReference type="EMBL" id="KAF7275205.1"/>
    </source>
</evidence>
<dbReference type="EMBL" id="JAACXV010011063">
    <property type="protein sequence ID" value="KAF7275205.1"/>
    <property type="molecule type" value="Genomic_DNA"/>
</dbReference>
<comment type="caution">
    <text evidence="2">The sequence shown here is derived from an EMBL/GenBank/DDBJ whole genome shotgun (WGS) entry which is preliminary data.</text>
</comment>
<feature type="region of interest" description="Disordered" evidence="1">
    <location>
        <begin position="120"/>
        <end position="149"/>
    </location>
</feature>
<dbReference type="AlphaFoldDB" id="A0A834MCS2"/>
<sequence length="149" mass="16536">MVPRQAPIKLSNFSPGSLFLLAIVEDMPTRVSLARRSRHVRHGRAQDVVLLSPTNRKKPQKAEEEEDDEGDGEEDAETYVFDGAQQALGKGSSRMVPSRRSPIDARPRFLWEPDVCATMPRQPTLERSNGKGLEGDNWPGPIGARCFAP</sequence>
<dbReference type="Proteomes" id="UP000625711">
    <property type="component" value="Unassembled WGS sequence"/>
</dbReference>
<reference evidence="2" key="1">
    <citation type="submission" date="2020-08" db="EMBL/GenBank/DDBJ databases">
        <title>Genome sequencing and assembly of the red palm weevil Rhynchophorus ferrugineus.</title>
        <authorList>
            <person name="Dias G.B."/>
            <person name="Bergman C.M."/>
            <person name="Manee M."/>
        </authorList>
    </citation>
    <scope>NUCLEOTIDE SEQUENCE</scope>
    <source>
        <strain evidence="2">AA-2017</strain>
        <tissue evidence="2">Whole larva</tissue>
    </source>
</reference>
<name>A0A834MCS2_RHYFE</name>
<accession>A0A834MCS2</accession>
<protein>
    <submittedName>
        <fullName evidence="2">Uncharacterized protein</fullName>
    </submittedName>
</protein>